<dbReference type="Pfam" id="PF00324">
    <property type="entry name" value="AA_permease"/>
    <property type="match status" value="1"/>
</dbReference>
<dbReference type="AlphaFoldDB" id="H8X936"/>
<gene>
    <name evidence="8" type="ORF">CORT_0F01070</name>
</gene>
<accession>H8X936</accession>
<sequence length="581" mass="66236">MNFMKYFDKECVATVDVERVSEFAESIATDKINQPKDFHDNIDIEKHGETQRRITPRHVSLMIVGQSIGSGLFLGVRTPLNKSGSLSFFLAFTLWAVFVVYPLMQVVGVICCYLPLRGSFIHYSARYVDPALGFASCIIYIYTCMMFVCLEATAFAQVIGFWTDINPGVWITICIVIYPIVGVFGSNIYGEVEFYASILKLIMVIGLMFFSLVSMCGGNPRHDAYGFQHWNEGGLFREYLVGGSTGKFLGWWSSLSWAAFAAGGPDVLAMLAGEIKRPRTTMAHAAKRTYIRVYIFYVGGMFFLCCLISAVNPKLVEQLSAGSNSSAGSPWVIGIEEVGVKSLASVINAGIMMATFSCGNAFFYCSARSIYGAATGGYLPRFLAKCLPNGSPIYCVLITFAVSFLSYLNVNERGAVVFNWFVNLCSAGLLLTYICIWWSYFRFRKAWEYQNKTKMKHPEYPYFLCPRWMHPFFTYFGFIFTVLVVFFNGFWIFFPGQFNVSNLFTSYFAPAFFVCLFVFWKVFKRTHFRIPATADITSGKQRIDDEEEAEEKEIREQELIFNETEKWYQRAWRKFYAIWFT</sequence>
<evidence type="ECO:0000256" key="6">
    <source>
        <dbReference type="SAM" id="Phobius"/>
    </source>
</evidence>
<evidence type="ECO:0000256" key="2">
    <source>
        <dbReference type="ARBA" id="ARBA00006983"/>
    </source>
</evidence>
<evidence type="ECO:0000313" key="8">
    <source>
        <dbReference type="EMBL" id="CCG24335.1"/>
    </source>
</evidence>
<keyword evidence="5 6" id="KW-0472">Membrane</keyword>
<dbReference type="EMBL" id="HE681724">
    <property type="protein sequence ID" value="CCG24335.1"/>
    <property type="molecule type" value="Genomic_DNA"/>
</dbReference>
<feature type="transmembrane region" description="Helical" evidence="6">
    <location>
        <begin position="500"/>
        <end position="520"/>
    </location>
</feature>
<name>H8X936_CANO9</name>
<dbReference type="RefSeq" id="XP_003870464.1">
    <property type="nucleotide sequence ID" value="XM_003870415.1"/>
</dbReference>
<feature type="transmembrane region" description="Helical" evidence="6">
    <location>
        <begin position="346"/>
        <end position="365"/>
    </location>
</feature>
<feature type="domain" description="Amino acid permease/ SLC12A" evidence="7">
    <location>
        <begin position="58"/>
        <end position="528"/>
    </location>
</feature>
<evidence type="ECO:0000313" key="9">
    <source>
        <dbReference type="Proteomes" id="UP000005018"/>
    </source>
</evidence>
<dbReference type="InterPro" id="IPR004841">
    <property type="entry name" value="AA-permease/SLC12A_dom"/>
</dbReference>
<comment type="subcellular location">
    <subcellularLocation>
        <location evidence="1">Membrane</location>
        <topology evidence="1">Multi-pass membrane protein</topology>
    </subcellularLocation>
</comment>
<feature type="transmembrane region" description="Helical" evidence="6">
    <location>
        <begin position="386"/>
        <end position="408"/>
    </location>
</feature>
<dbReference type="Proteomes" id="UP000005018">
    <property type="component" value="Chromosome 6"/>
</dbReference>
<proteinExistence type="inferred from homology"/>
<feature type="transmembrane region" description="Helical" evidence="6">
    <location>
        <begin position="420"/>
        <end position="441"/>
    </location>
</feature>
<protein>
    <recommendedName>
        <fullName evidence="7">Amino acid permease/ SLC12A domain-containing protein</fullName>
    </recommendedName>
</protein>
<dbReference type="GeneID" id="14541510"/>
<dbReference type="PANTHER" id="PTHR43341">
    <property type="entry name" value="AMINO ACID PERMEASE"/>
    <property type="match status" value="1"/>
</dbReference>
<comment type="similarity">
    <text evidence="2">Belongs to the amino acid-polyamine-organocation (APC) superfamily. YAT (TC 2.A.3.10) family.</text>
</comment>
<dbReference type="eggNOG" id="KOG1286">
    <property type="taxonomic scope" value="Eukaryota"/>
</dbReference>
<evidence type="ECO:0000256" key="1">
    <source>
        <dbReference type="ARBA" id="ARBA00004141"/>
    </source>
</evidence>
<dbReference type="GO" id="GO:0015171">
    <property type="term" value="F:amino acid transmembrane transporter activity"/>
    <property type="evidence" value="ECO:0007669"/>
    <property type="project" value="TreeGrafter"/>
</dbReference>
<evidence type="ECO:0000256" key="4">
    <source>
        <dbReference type="ARBA" id="ARBA00022989"/>
    </source>
</evidence>
<keyword evidence="9" id="KW-1185">Reference proteome</keyword>
<feature type="transmembrane region" description="Helical" evidence="6">
    <location>
        <begin position="472"/>
        <end position="494"/>
    </location>
</feature>
<dbReference type="GO" id="GO:0016020">
    <property type="term" value="C:membrane"/>
    <property type="evidence" value="ECO:0007669"/>
    <property type="project" value="UniProtKB-SubCell"/>
</dbReference>
<dbReference type="HOGENOM" id="CLU_007946_12_1_1"/>
<organism evidence="8 9">
    <name type="scientific">Candida orthopsilosis (strain 90-125)</name>
    <name type="common">Yeast</name>
    <dbReference type="NCBI Taxonomy" id="1136231"/>
    <lineage>
        <taxon>Eukaryota</taxon>
        <taxon>Fungi</taxon>
        <taxon>Dikarya</taxon>
        <taxon>Ascomycota</taxon>
        <taxon>Saccharomycotina</taxon>
        <taxon>Pichiomycetes</taxon>
        <taxon>Debaryomycetaceae</taxon>
        <taxon>Candida/Lodderomyces clade</taxon>
        <taxon>Candida</taxon>
    </lineage>
</organism>
<dbReference type="KEGG" id="cot:CORT_0F01070"/>
<evidence type="ECO:0000259" key="7">
    <source>
        <dbReference type="Pfam" id="PF00324"/>
    </source>
</evidence>
<feature type="transmembrane region" description="Helical" evidence="6">
    <location>
        <begin position="201"/>
        <end position="220"/>
    </location>
</feature>
<dbReference type="InterPro" id="IPR050524">
    <property type="entry name" value="APC_YAT"/>
</dbReference>
<dbReference type="PANTHER" id="PTHR43341:SF39">
    <property type="entry name" value="AMINO ACID TRANSPORTER (EUROFUNG)-RELATED"/>
    <property type="match status" value="1"/>
</dbReference>
<dbReference type="Gene3D" id="1.20.1740.10">
    <property type="entry name" value="Amino acid/polyamine transporter I"/>
    <property type="match status" value="1"/>
</dbReference>
<dbReference type="OrthoDB" id="10062876at2759"/>
<feature type="transmembrane region" description="Helical" evidence="6">
    <location>
        <begin position="59"/>
        <end position="76"/>
    </location>
</feature>
<evidence type="ECO:0000256" key="3">
    <source>
        <dbReference type="ARBA" id="ARBA00022692"/>
    </source>
</evidence>
<evidence type="ECO:0000256" key="5">
    <source>
        <dbReference type="ARBA" id="ARBA00023136"/>
    </source>
</evidence>
<reference evidence="8 9" key="1">
    <citation type="journal article" date="2012" name="PLoS ONE">
        <title>Sequence and analysis of the genome of the pathogenic yeast Candida orthopsilosis.</title>
        <authorList>
            <person name="Riccombeni A."/>
            <person name="Vidanes G."/>
            <person name="Proux-Wera E."/>
            <person name="Wolfe K.H."/>
            <person name="Butler G."/>
        </authorList>
    </citation>
    <scope>NUCLEOTIDE SEQUENCE [LARGE SCALE GENOMIC DNA]</scope>
    <source>
        <strain evidence="8 9">Co 90-125</strain>
    </source>
</reference>
<dbReference type="PIRSF" id="PIRSF006060">
    <property type="entry name" value="AA_transporter"/>
    <property type="match status" value="1"/>
</dbReference>
<keyword evidence="4 6" id="KW-1133">Transmembrane helix</keyword>
<feature type="transmembrane region" description="Helical" evidence="6">
    <location>
        <begin position="168"/>
        <end position="189"/>
    </location>
</feature>
<feature type="transmembrane region" description="Helical" evidence="6">
    <location>
        <begin position="293"/>
        <end position="311"/>
    </location>
</feature>
<feature type="transmembrane region" description="Helical" evidence="6">
    <location>
        <begin position="137"/>
        <end position="162"/>
    </location>
</feature>
<keyword evidence="3 6" id="KW-0812">Transmembrane</keyword>
<feature type="transmembrane region" description="Helical" evidence="6">
    <location>
        <begin position="88"/>
        <end position="116"/>
    </location>
</feature>
<feature type="transmembrane region" description="Helical" evidence="6">
    <location>
        <begin position="249"/>
        <end position="272"/>
    </location>
</feature>